<dbReference type="Proteomes" id="UP000234190">
    <property type="component" value="Unassembled WGS sequence"/>
</dbReference>
<evidence type="ECO:0000313" key="4">
    <source>
        <dbReference type="Proteomes" id="UP000234190"/>
    </source>
</evidence>
<keyword evidence="4" id="KW-1185">Reference proteome</keyword>
<feature type="chain" id="PRO_5014626203" description="PepSY domain-containing protein" evidence="1">
    <location>
        <begin position="29"/>
        <end position="106"/>
    </location>
</feature>
<sequence length="106" mass="11404">MFATKSLSTLAICTGMLVTGASLSPAFAQTANIAAVAQTASAAPALNIKQVYDKLEAAGYTDITEIERDRDVYEAKARNKEGQRTKIDMHPVTGDIVKTELKSKDR</sequence>
<protein>
    <recommendedName>
        <fullName evidence="2">PepSY domain-containing protein</fullName>
    </recommendedName>
</protein>
<organism evidence="3 4">
    <name type="scientific">Pollutimonas subterranea</name>
    <dbReference type="NCBI Taxonomy" id="2045210"/>
    <lineage>
        <taxon>Bacteria</taxon>
        <taxon>Pseudomonadati</taxon>
        <taxon>Pseudomonadota</taxon>
        <taxon>Betaproteobacteria</taxon>
        <taxon>Burkholderiales</taxon>
        <taxon>Alcaligenaceae</taxon>
        <taxon>Pollutimonas</taxon>
    </lineage>
</organism>
<dbReference type="EMBL" id="PDNW01000002">
    <property type="protein sequence ID" value="PLC51385.1"/>
    <property type="molecule type" value="Genomic_DNA"/>
</dbReference>
<comment type="caution">
    <text evidence="3">The sequence shown here is derived from an EMBL/GenBank/DDBJ whole genome shotgun (WGS) entry which is preliminary data.</text>
</comment>
<evidence type="ECO:0000259" key="2">
    <source>
        <dbReference type="Pfam" id="PF13670"/>
    </source>
</evidence>
<dbReference type="RefSeq" id="WP_102072704.1">
    <property type="nucleotide sequence ID" value="NZ_PDNW01000002.1"/>
</dbReference>
<dbReference type="Pfam" id="PF13670">
    <property type="entry name" value="PepSY_2"/>
    <property type="match status" value="1"/>
</dbReference>
<feature type="domain" description="PepSY" evidence="2">
    <location>
        <begin position="24"/>
        <end position="100"/>
    </location>
</feature>
<accession>A0A2N4U8N8</accession>
<dbReference type="OrthoDB" id="8797209at2"/>
<gene>
    <name evidence="3" type="ORF">CR159_03985</name>
</gene>
<evidence type="ECO:0000256" key="1">
    <source>
        <dbReference type="SAM" id="SignalP"/>
    </source>
</evidence>
<dbReference type="InterPro" id="IPR025711">
    <property type="entry name" value="PepSY"/>
</dbReference>
<feature type="signal peptide" evidence="1">
    <location>
        <begin position="1"/>
        <end position="28"/>
    </location>
</feature>
<dbReference type="AlphaFoldDB" id="A0A2N4U8N8"/>
<keyword evidence="1" id="KW-0732">Signal</keyword>
<proteinExistence type="predicted"/>
<evidence type="ECO:0000313" key="3">
    <source>
        <dbReference type="EMBL" id="PLC51385.1"/>
    </source>
</evidence>
<name>A0A2N4U8N8_9BURK</name>
<reference evidence="3 4" key="1">
    <citation type="submission" date="2017-10" db="EMBL/GenBank/DDBJ databases">
        <title>Two draft genome sequences of Pusillimonas sp. strains isolated from a nitrate- and radionuclide-contaminated groundwater in Russia.</title>
        <authorList>
            <person name="Grouzdev D.S."/>
            <person name="Tourova T.P."/>
            <person name="Goeva M.A."/>
            <person name="Babich T.L."/>
            <person name="Sokolova D.S."/>
            <person name="Abdullin R."/>
            <person name="Poltaraus A.B."/>
            <person name="Toshchakov S.V."/>
            <person name="Nazina T.N."/>
        </authorList>
    </citation>
    <scope>NUCLEOTIDE SEQUENCE [LARGE SCALE GENOMIC DNA]</scope>
    <source>
        <strain evidence="3 4">JR1/69-3-13</strain>
    </source>
</reference>